<evidence type="ECO:0000259" key="7">
    <source>
        <dbReference type="Pfam" id="PF09924"/>
    </source>
</evidence>
<dbReference type="PANTHER" id="PTHR34697">
    <property type="entry name" value="PHOSPHATIDYLGLYCEROL LYSYLTRANSFERASE"/>
    <property type="match status" value="1"/>
</dbReference>
<sequence length="848" mass="90249">MSADRNMPQDDPPRRNPVPVLLALLAFAAAIYAIHGKLDHLSMHQVYARFGALAWPAVLIALAGMLASYAMVVLRDGLTLRHLGLARSWRELAFISFTAQAIGNSLGEAELTGANVRTRIYGGLGLSEDESAAVSRLVRISLTVGALALSGLGLVFESSAFPVHFGLPDQAAIGIGCVLLALVLWHVGNASLLGPGGWQGVIVRVAVSFADWTAAGLVLFALLPAETAIGFAAFVPIFALACLAGGLSGLPGGIGVFEAVILLLVPSSPVEGLVASLIAFRVIYYLVPLALAAAGMSRRLFTRHGPALQGLGRGAGDIATLFAPVVFGLLAFASGAYLLVAAMTPALVAPLMAAARYLPLPVIELSHFLASIIGLFLLIVANGLSRRLSHAWMVAMGLLVAGGVLTLTKGATPGEALPLLIVLALLGLARPAFYRATPLTETRLTPVMAAAVIATLGAVIWLGLFSYQHVEYRDDLWWQVALEGGASRFLRAAGGVSVLAFLYLAWNWLRPLHAPPEEAPPMEDIRQIIADADMARPDAALALSGDMRFHLSPSRRSFIMFSVRGGHWVAMGEPVGLAEEIPSLVWSFREAADAAGAGLVFYAISRDFLPLAVELGLAVQKIGETAIVPLEAFSLEGPDRARLRQVYNRAGRDGLSFEVLAPAYVPAHMDRLHEISEQWLDAHGGAEKGFSLGRFAPDYIVNFPIAIARLDGEIVAFANLWPGAGKHEIAIDLMRFSAAAPRAVMDYLFISAMLWAKEAGYQRFDLGMAPLSGLEAHRLAPAMTRVGAFLFEHANAVYGFEGLRAYKDKFHPVWEPLYLAAPNARALPGALADVAILTSGGLARIFHK</sequence>
<dbReference type="GO" id="GO:0055091">
    <property type="term" value="P:phospholipid homeostasis"/>
    <property type="evidence" value="ECO:0007669"/>
    <property type="project" value="TreeGrafter"/>
</dbReference>
<evidence type="ECO:0000256" key="6">
    <source>
        <dbReference type="SAM" id="Phobius"/>
    </source>
</evidence>
<dbReference type="eggNOG" id="COG2898">
    <property type="taxonomic scope" value="Bacteria"/>
</dbReference>
<dbReference type="NCBIfam" id="NF033480">
    <property type="entry name" value="bifunc_MprF"/>
    <property type="match status" value="1"/>
</dbReference>
<keyword evidence="3 6" id="KW-0812">Transmembrane</keyword>
<feature type="transmembrane region" description="Helical" evidence="6">
    <location>
        <begin position="201"/>
        <end position="222"/>
    </location>
</feature>
<evidence type="ECO:0000256" key="5">
    <source>
        <dbReference type="ARBA" id="ARBA00023136"/>
    </source>
</evidence>
<feature type="transmembrane region" description="Helical" evidence="6">
    <location>
        <begin position="416"/>
        <end position="434"/>
    </location>
</feature>
<dbReference type="GO" id="GO:0016755">
    <property type="term" value="F:aminoacyltransferase activity"/>
    <property type="evidence" value="ECO:0007669"/>
    <property type="project" value="TreeGrafter"/>
</dbReference>
<evidence type="ECO:0000256" key="4">
    <source>
        <dbReference type="ARBA" id="ARBA00022989"/>
    </source>
</evidence>
<keyword evidence="9" id="KW-1185">Reference proteome</keyword>
<dbReference type="Proteomes" id="UP000024816">
    <property type="component" value="Unassembled WGS sequence"/>
</dbReference>
<evidence type="ECO:0000256" key="1">
    <source>
        <dbReference type="ARBA" id="ARBA00004651"/>
    </source>
</evidence>
<feature type="transmembrane region" description="Helical" evidence="6">
    <location>
        <begin position="489"/>
        <end position="509"/>
    </location>
</feature>
<feature type="transmembrane region" description="Helical" evidence="6">
    <location>
        <begin position="282"/>
        <end position="301"/>
    </location>
</feature>
<feature type="transmembrane region" description="Helical" evidence="6">
    <location>
        <begin position="171"/>
        <end position="194"/>
    </location>
</feature>
<dbReference type="InterPro" id="IPR016181">
    <property type="entry name" value="Acyl_CoA_acyltransferase"/>
</dbReference>
<dbReference type="PANTHER" id="PTHR34697:SF2">
    <property type="entry name" value="PHOSPHATIDYLGLYCEROL LYSYLTRANSFERASE"/>
    <property type="match status" value="1"/>
</dbReference>
<dbReference type="SUPFAM" id="SSF55729">
    <property type="entry name" value="Acyl-CoA N-acyltransferases (Nat)"/>
    <property type="match status" value="1"/>
</dbReference>
<keyword evidence="2" id="KW-1003">Cell membrane</keyword>
<dbReference type="InterPro" id="IPR051211">
    <property type="entry name" value="PG_lysyltransferase"/>
</dbReference>
<protein>
    <recommendedName>
        <fullName evidence="7">Phosphatidylglycerol lysyltransferase C-terminal domain-containing protein</fullName>
    </recommendedName>
</protein>
<dbReference type="PATRIC" id="fig|1280952.3.peg.3327"/>
<comment type="subcellular location">
    <subcellularLocation>
        <location evidence="1">Cell membrane</location>
        <topology evidence="1">Multi-pass membrane protein</topology>
    </subcellularLocation>
</comment>
<evidence type="ECO:0000313" key="8">
    <source>
        <dbReference type="EMBL" id="KCZ83817.1"/>
    </source>
</evidence>
<evidence type="ECO:0000256" key="3">
    <source>
        <dbReference type="ARBA" id="ARBA00022692"/>
    </source>
</evidence>
<feature type="transmembrane region" description="Helical" evidence="6">
    <location>
        <begin position="137"/>
        <end position="156"/>
    </location>
</feature>
<keyword evidence="4 6" id="KW-1133">Transmembrane helix</keyword>
<feature type="transmembrane region" description="Helical" evidence="6">
    <location>
        <begin position="52"/>
        <end position="74"/>
    </location>
</feature>
<reference evidence="8 9" key="1">
    <citation type="journal article" date="2014" name="Antonie Van Leeuwenhoek">
        <title>Hyphomonas beringensis sp. nov. and Hyphomonas chukchiensis sp. nov., isolated from surface seawater of the Bering Sea and Chukchi Sea.</title>
        <authorList>
            <person name="Li C."/>
            <person name="Lai Q."/>
            <person name="Li G."/>
            <person name="Dong C."/>
            <person name="Wang J."/>
            <person name="Liao Y."/>
            <person name="Shao Z."/>
        </authorList>
    </citation>
    <scope>NUCLEOTIDE SEQUENCE [LARGE SCALE GENOMIC DNA]</scope>
    <source>
        <strain evidence="8 9">VP2</strain>
    </source>
</reference>
<feature type="transmembrane region" description="Helical" evidence="6">
    <location>
        <begin position="365"/>
        <end position="384"/>
    </location>
</feature>
<accession>A0A059F6C0</accession>
<evidence type="ECO:0000256" key="2">
    <source>
        <dbReference type="ARBA" id="ARBA00022475"/>
    </source>
</evidence>
<feature type="transmembrane region" description="Helical" evidence="6">
    <location>
        <begin position="321"/>
        <end position="345"/>
    </location>
</feature>
<feature type="domain" description="Phosphatidylglycerol lysyltransferase C-terminal" evidence="7">
    <location>
        <begin position="527"/>
        <end position="820"/>
    </location>
</feature>
<feature type="transmembrane region" description="Helical" evidence="6">
    <location>
        <begin position="228"/>
        <end position="247"/>
    </location>
</feature>
<gene>
    <name evidence="8" type="ORF">HJA_16624</name>
</gene>
<dbReference type="InterPro" id="IPR024320">
    <property type="entry name" value="LPG_synthase_C"/>
</dbReference>
<dbReference type="AlphaFoldDB" id="A0A059F6C0"/>
<proteinExistence type="predicted"/>
<feature type="transmembrane region" description="Helical" evidence="6">
    <location>
        <begin position="446"/>
        <end position="469"/>
    </location>
</feature>
<feature type="transmembrane region" description="Helical" evidence="6">
    <location>
        <begin position="391"/>
        <end position="410"/>
    </location>
</feature>
<evidence type="ECO:0000313" key="9">
    <source>
        <dbReference type="Proteomes" id="UP000024816"/>
    </source>
</evidence>
<dbReference type="STRING" id="1280952.HJA_16624"/>
<dbReference type="Pfam" id="PF09924">
    <property type="entry name" value="LPG_synthase_C"/>
    <property type="match status" value="1"/>
</dbReference>
<dbReference type="RefSeq" id="WP_081814781.1">
    <property type="nucleotide sequence ID" value="NZ_ARYJ01000017.1"/>
</dbReference>
<name>A0A059F6C0_9PROT</name>
<dbReference type="OrthoDB" id="145485at2"/>
<dbReference type="EMBL" id="ARYJ01000017">
    <property type="protein sequence ID" value="KCZ83817.1"/>
    <property type="molecule type" value="Genomic_DNA"/>
</dbReference>
<comment type="caution">
    <text evidence="8">The sequence shown here is derived from an EMBL/GenBank/DDBJ whole genome shotgun (WGS) entry which is preliminary data.</text>
</comment>
<keyword evidence="5 6" id="KW-0472">Membrane</keyword>
<dbReference type="eggNOG" id="COG0392">
    <property type="taxonomic scope" value="Bacteria"/>
</dbReference>
<organism evidence="8 9">
    <name type="scientific">Hyphomonas jannaschiana VP2</name>
    <dbReference type="NCBI Taxonomy" id="1280952"/>
    <lineage>
        <taxon>Bacteria</taxon>
        <taxon>Pseudomonadati</taxon>
        <taxon>Pseudomonadota</taxon>
        <taxon>Alphaproteobacteria</taxon>
        <taxon>Hyphomonadales</taxon>
        <taxon>Hyphomonadaceae</taxon>
        <taxon>Hyphomonas</taxon>
    </lineage>
</organism>
<dbReference type="GO" id="GO:0005886">
    <property type="term" value="C:plasma membrane"/>
    <property type="evidence" value="ECO:0007669"/>
    <property type="project" value="UniProtKB-SubCell"/>
</dbReference>